<evidence type="ECO:0000256" key="6">
    <source>
        <dbReference type="PIRSR" id="PIRSR000097-3"/>
    </source>
</evidence>
<dbReference type="Proteomes" id="UP000271573">
    <property type="component" value="Chromosome"/>
</dbReference>
<dbReference type="PROSITE" id="PS00062">
    <property type="entry name" value="ALDOKETO_REDUCTASE_2"/>
    <property type="match status" value="1"/>
</dbReference>
<feature type="site" description="Lowers pKa of active site Tyr" evidence="6">
    <location>
        <position position="75"/>
    </location>
</feature>
<dbReference type="Gene3D" id="3.20.20.100">
    <property type="entry name" value="NADP-dependent oxidoreductase domain"/>
    <property type="match status" value="1"/>
</dbReference>
<dbReference type="FunFam" id="3.20.20.100:FF:000015">
    <property type="entry name" value="Oxidoreductase, aldo/keto reductase family"/>
    <property type="match status" value="1"/>
</dbReference>
<reference evidence="8 9" key="1">
    <citation type="submission" date="2018-11" db="EMBL/GenBank/DDBJ databases">
        <title>Complete genome sequence of Nocardioides baekrokdamisoli strain KCTC 39748.</title>
        <authorList>
            <person name="Kang S.W."/>
            <person name="Lee K.C."/>
            <person name="Kim K.K."/>
            <person name="Kim J.S."/>
            <person name="Kim D.S."/>
            <person name="Ko S.H."/>
            <person name="Yang S.H."/>
            <person name="Shin Y.K."/>
            <person name="Lee J.S."/>
        </authorList>
    </citation>
    <scope>NUCLEOTIDE SEQUENCE [LARGE SCALE GENOMIC DNA]</scope>
    <source>
        <strain evidence="8 9">KCTC 39748</strain>
    </source>
</reference>
<evidence type="ECO:0000256" key="5">
    <source>
        <dbReference type="PIRSR" id="PIRSR000097-2"/>
    </source>
</evidence>
<comment type="similarity">
    <text evidence="1">Belongs to the aldo/keto reductase family.</text>
</comment>
<evidence type="ECO:0000256" key="1">
    <source>
        <dbReference type="ARBA" id="ARBA00007905"/>
    </source>
</evidence>
<dbReference type="PANTHER" id="PTHR43827:SF3">
    <property type="entry name" value="NADP-DEPENDENT OXIDOREDUCTASE DOMAIN-CONTAINING PROTEIN"/>
    <property type="match status" value="1"/>
</dbReference>
<proteinExistence type="inferred from homology"/>
<protein>
    <submittedName>
        <fullName evidence="8">Putative oxidoreductase</fullName>
    </submittedName>
</protein>
<keyword evidence="2" id="KW-0521">NADP</keyword>
<dbReference type="OrthoDB" id="9804790at2"/>
<dbReference type="AlphaFoldDB" id="A0A3G9J3U6"/>
<dbReference type="KEGG" id="nbe:Back2_25950"/>
<dbReference type="PROSITE" id="PS00798">
    <property type="entry name" value="ALDOKETO_REDUCTASE_1"/>
    <property type="match status" value="1"/>
</dbReference>
<dbReference type="GO" id="GO:0016616">
    <property type="term" value="F:oxidoreductase activity, acting on the CH-OH group of donors, NAD or NADP as acceptor"/>
    <property type="evidence" value="ECO:0007669"/>
    <property type="project" value="UniProtKB-ARBA"/>
</dbReference>
<dbReference type="Pfam" id="PF00248">
    <property type="entry name" value="Aldo_ket_red"/>
    <property type="match status" value="1"/>
</dbReference>
<evidence type="ECO:0000256" key="2">
    <source>
        <dbReference type="ARBA" id="ARBA00022857"/>
    </source>
</evidence>
<dbReference type="PIRSF" id="PIRSF000097">
    <property type="entry name" value="AKR"/>
    <property type="match status" value="1"/>
</dbReference>
<keyword evidence="3" id="KW-0560">Oxidoreductase</keyword>
<accession>A0A3G9J3U6</accession>
<feature type="domain" description="NADP-dependent oxidoreductase" evidence="7">
    <location>
        <begin position="17"/>
        <end position="261"/>
    </location>
</feature>
<dbReference type="InterPro" id="IPR020471">
    <property type="entry name" value="AKR"/>
</dbReference>
<gene>
    <name evidence="8" type="ORF">Back2_25950</name>
</gene>
<feature type="active site" description="Proton donor" evidence="4">
    <location>
        <position position="50"/>
    </location>
</feature>
<dbReference type="PRINTS" id="PR00069">
    <property type="entry name" value="ALDKETRDTASE"/>
</dbReference>
<evidence type="ECO:0000313" key="8">
    <source>
        <dbReference type="EMBL" id="BBH18308.1"/>
    </source>
</evidence>
<keyword evidence="9" id="KW-1185">Reference proteome</keyword>
<dbReference type="InterPro" id="IPR036812">
    <property type="entry name" value="NAD(P)_OxRdtase_dom_sf"/>
</dbReference>
<dbReference type="SUPFAM" id="SSF51430">
    <property type="entry name" value="NAD(P)-linked oxidoreductase"/>
    <property type="match status" value="1"/>
</dbReference>
<sequence length="279" mass="30487">MTTPRITLNDGHTIPQLGFGVWQVPPPEAERVVAEALQVGYRHIDTAQMYQNESGVGRAVAASGLPRADVFITTKVNNNAHRPTDAAASIQRSLEELATDYIDLLLIHWPLPTQYDGDFVSTWEALVAARDAGQARSIGVSNFQPAHLEALHRTGVTPAVNQIEVHPRFSNNGPRAANAAQGTVTEVWSPLGQGSVLTDPVITAIAERLGRTSAQVIIRWHLQRGDVVFPKTVTRSRMVENADVLDFQLTPEDLQAIDGMNKGEEGRIGPNPDQFDWIP</sequence>
<dbReference type="PANTHER" id="PTHR43827">
    <property type="entry name" value="2,5-DIKETO-D-GLUCONIC ACID REDUCTASE"/>
    <property type="match status" value="1"/>
</dbReference>
<name>A0A3G9J3U6_9ACTN</name>
<dbReference type="InterPro" id="IPR023210">
    <property type="entry name" value="NADP_OxRdtase_dom"/>
</dbReference>
<feature type="binding site" evidence="5">
    <location>
        <position position="108"/>
    </location>
    <ligand>
        <name>substrate</name>
    </ligand>
</feature>
<evidence type="ECO:0000259" key="7">
    <source>
        <dbReference type="Pfam" id="PF00248"/>
    </source>
</evidence>
<evidence type="ECO:0000313" key="9">
    <source>
        <dbReference type="Proteomes" id="UP000271573"/>
    </source>
</evidence>
<dbReference type="InterPro" id="IPR018170">
    <property type="entry name" value="Aldo/ket_reductase_CS"/>
</dbReference>
<dbReference type="RefSeq" id="WP_125569629.1">
    <property type="nucleotide sequence ID" value="NZ_AP019307.1"/>
</dbReference>
<evidence type="ECO:0000256" key="3">
    <source>
        <dbReference type="ARBA" id="ARBA00023002"/>
    </source>
</evidence>
<organism evidence="8 9">
    <name type="scientific">Nocardioides baekrokdamisoli</name>
    <dbReference type="NCBI Taxonomy" id="1804624"/>
    <lineage>
        <taxon>Bacteria</taxon>
        <taxon>Bacillati</taxon>
        <taxon>Actinomycetota</taxon>
        <taxon>Actinomycetes</taxon>
        <taxon>Propionibacteriales</taxon>
        <taxon>Nocardioidaceae</taxon>
        <taxon>Nocardioides</taxon>
    </lineage>
</organism>
<evidence type="ECO:0000256" key="4">
    <source>
        <dbReference type="PIRSR" id="PIRSR000097-1"/>
    </source>
</evidence>
<dbReference type="EMBL" id="AP019307">
    <property type="protein sequence ID" value="BBH18308.1"/>
    <property type="molecule type" value="Genomic_DNA"/>
</dbReference>